<feature type="compositionally biased region" description="Polar residues" evidence="19">
    <location>
        <begin position="703"/>
        <end position="737"/>
    </location>
</feature>
<dbReference type="FunFam" id="2.30.30.30:FF:000019">
    <property type="entry name" value="Tumor suppressor p53-binding protein 1"/>
    <property type="match status" value="1"/>
</dbReference>
<dbReference type="InterPro" id="IPR014722">
    <property type="entry name" value="Rib_uL2_dom2"/>
</dbReference>
<evidence type="ECO:0000259" key="20">
    <source>
        <dbReference type="PROSITE" id="PS50172"/>
    </source>
</evidence>
<dbReference type="SUPFAM" id="SSF52113">
    <property type="entry name" value="BRCT domain"/>
    <property type="match status" value="2"/>
</dbReference>
<feature type="compositionally biased region" description="Polar residues" evidence="19">
    <location>
        <begin position="554"/>
        <end position="592"/>
    </location>
</feature>
<keyword evidence="15" id="KW-0234">DNA repair</keyword>
<feature type="compositionally biased region" description="Basic and acidic residues" evidence="19">
    <location>
        <begin position="741"/>
        <end position="766"/>
    </location>
</feature>
<feature type="compositionally biased region" description="Polar residues" evidence="19">
    <location>
        <begin position="130"/>
        <end position="156"/>
    </location>
</feature>
<evidence type="ECO:0000256" key="3">
    <source>
        <dbReference type="ARBA" id="ARBA00022454"/>
    </source>
</evidence>
<evidence type="ECO:0000256" key="17">
    <source>
        <dbReference type="ARBA" id="ARBA00023328"/>
    </source>
</evidence>
<dbReference type="PANTHER" id="PTHR15321">
    <property type="entry name" value="TUMOR SUPPRESSOR P53-BINDING PROTEIN 1"/>
    <property type="match status" value="1"/>
</dbReference>
<protein>
    <recommendedName>
        <fullName evidence="18">TP53-binding protein 1</fullName>
    </recommendedName>
</protein>
<dbReference type="OMA" id="EPCVENR"/>
<dbReference type="InterPro" id="IPR047249">
    <property type="entry name" value="BRCT_p53bp1-like_rpt1"/>
</dbReference>
<feature type="compositionally biased region" description="Gly residues" evidence="19">
    <location>
        <begin position="1194"/>
        <end position="1209"/>
    </location>
</feature>
<keyword evidence="17" id="KW-0137">Centromere</keyword>
<feature type="compositionally biased region" description="Low complexity" evidence="19">
    <location>
        <begin position="1407"/>
        <end position="1424"/>
    </location>
</feature>
<dbReference type="Gene3D" id="2.30.30.140">
    <property type="match status" value="1"/>
</dbReference>
<dbReference type="Gene3D" id="2.30.30.30">
    <property type="match status" value="1"/>
</dbReference>
<feature type="compositionally biased region" description="Polar residues" evidence="19">
    <location>
        <begin position="216"/>
        <end position="225"/>
    </location>
</feature>
<keyword evidence="14" id="KW-0804">Transcription</keyword>
<feature type="region of interest" description="Disordered" evidence="19">
    <location>
        <begin position="1371"/>
        <end position="1480"/>
    </location>
</feature>
<dbReference type="GO" id="GO:0140005">
    <property type="term" value="F:histone H4K20me2 reader activity"/>
    <property type="evidence" value="ECO:0007669"/>
    <property type="project" value="UniProtKB-ARBA"/>
</dbReference>
<dbReference type="PROSITE" id="PS50172">
    <property type="entry name" value="BRCT"/>
    <property type="match status" value="2"/>
</dbReference>
<keyword evidence="6" id="KW-0597">Phosphoprotein</keyword>
<feature type="compositionally biased region" description="Low complexity" evidence="19">
    <location>
        <begin position="205"/>
        <end position="215"/>
    </location>
</feature>
<dbReference type="FunFam" id="3.40.50.10190:FF:000005">
    <property type="entry name" value="Tumor suppressor p53-binding protein 1"/>
    <property type="match status" value="1"/>
</dbReference>
<dbReference type="GO" id="GO:0000776">
    <property type="term" value="C:kinetochore"/>
    <property type="evidence" value="ECO:0007669"/>
    <property type="project" value="UniProtKB-KW"/>
</dbReference>
<keyword evidence="22" id="KW-1185">Reference proteome</keyword>
<dbReference type="SMART" id="SM00292">
    <property type="entry name" value="BRCT"/>
    <property type="match status" value="2"/>
</dbReference>
<feature type="compositionally biased region" description="Polar residues" evidence="19">
    <location>
        <begin position="401"/>
        <end position="410"/>
    </location>
</feature>
<keyword evidence="12" id="KW-0238">DNA-binding</keyword>
<dbReference type="GO" id="GO:0000077">
    <property type="term" value="P:DNA damage checkpoint signaling"/>
    <property type="evidence" value="ECO:0007669"/>
    <property type="project" value="TreeGrafter"/>
</dbReference>
<evidence type="ECO:0000256" key="12">
    <source>
        <dbReference type="ARBA" id="ARBA00023125"/>
    </source>
</evidence>
<evidence type="ECO:0000256" key="8">
    <source>
        <dbReference type="ARBA" id="ARBA00022763"/>
    </source>
</evidence>
<keyword evidence="4" id="KW-0488">Methylation</keyword>
<feature type="compositionally biased region" description="Polar residues" evidence="19">
    <location>
        <begin position="928"/>
        <end position="949"/>
    </location>
</feature>
<feature type="region of interest" description="Disordered" evidence="19">
    <location>
        <begin position="903"/>
        <end position="1032"/>
    </location>
</feature>
<evidence type="ECO:0000256" key="2">
    <source>
        <dbReference type="ARBA" id="ARBA00004629"/>
    </source>
</evidence>
<evidence type="ECO:0000256" key="6">
    <source>
        <dbReference type="ARBA" id="ARBA00022553"/>
    </source>
</evidence>
<feature type="compositionally biased region" description="Low complexity" evidence="19">
    <location>
        <begin position="438"/>
        <end position="448"/>
    </location>
</feature>
<dbReference type="FunFam" id="2.30.30.140:FF:000021">
    <property type="entry name" value="Tumor suppressor p53-binding protein 1"/>
    <property type="match status" value="1"/>
</dbReference>
<feature type="compositionally biased region" description="Low complexity" evidence="19">
    <location>
        <begin position="491"/>
        <end position="504"/>
    </location>
</feature>
<organism evidence="21 22">
    <name type="scientific">Sparus aurata</name>
    <name type="common">Gilthead sea bream</name>
    <dbReference type="NCBI Taxonomy" id="8175"/>
    <lineage>
        <taxon>Eukaryota</taxon>
        <taxon>Metazoa</taxon>
        <taxon>Chordata</taxon>
        <taxon>Craniata</taxon>
        <taxon>Vertebrata</taxon>
        <taxon>Euteleostomi</taxon>
        <taxon>Actinopterygii</taxon>
        <taxon>Neopterygii</taxon>
        <taxon>Teleostei</taxon>
        <taxon>Neoteleostei</taxon>
        <taxon>Acanthomorphata</taxon>
        <taxon>Eupercaria</taxon>
        <taxon>Spariformes</taxon>
        <taxon>Sparidae</taxon>
        <taxon>Sparus</taxon>
    </lineage>
</organism>
<feature type="compositionally biased region" description="Acidic residues" evidence="19">
    <location>
        <begin position="679"/>
        <end position="688"/>
    </location>
</feature>
<keyword evidence="5" id="KW-1017">Isopeptide bond</keyword>
<keyword evidence="10" id="KW-0832">Ubl conjugation</keyword>
<keyword evidence="16" id="KW-0539">Nucleus</keyword>
<feature type="compositionally biased region" description="Low complexity" evidence="19">
    <location>
        <begin position="69"/>
        <end position="86"/>
    </location>
</feature>
<dbReference type="Pfam" id="PF18428">
    <property type="entry name" value="BRCT_3"/>
    <property type="match status" value="1"/>
</dbReference>
<evidence type="ECO:0000256" key="13">
    <source>
        <dbReference type="ARBA" id="ARBA00023159"/>
    </source>
</evidence>
<keyword evidence="13" id="KW-0010">Activator</keyword>
<dbReference type="PANTHER" id="PTHR15321:SF3">
    <property type="entry name" value="TP53-BINDING PROTEIN 1"/>
    <property type="match status" value="1"/>
</dbReference>
<evidence type="ECO:0000256" key="18">
    <source>
        <dbReference type="ARBA" id="ARBA00073180"/>
    </source>
</evidence>
<evidence type="ECO:0000256" key="19">
    <source>
        <dbReference type="SAM" id="MobiDB-lite"/>
    </source>
</evidence>
<feature type="region of interest" description="Disordered" evidence="19">
    <location>
        <begin position="1"/>
        <end position="283"/>
    </location>
</feature>
<reference evidence="21" key="3">
    <citation type="submission" date="2025-09" db="UniProtKB">
        <authorList>
            <consortium name="Ensembl"/>
        </authorList>
    </citation>
    <scope>IDENTIFICATION</scope>
</reference>
<feature type="compositionally biased region" description="Polar residues" evidence="19">
    <location>
        <begin position="368"/>
        <end position="378"/>
    </location>
</feature>
<evidence type="ECO:0000256" key="14">
    <source>
        <dbReference type="ARBA" id="ARBA00023163"/>
    </source>
</evidence>
<feature type="compositionally biased region" description="Basic and acidic residues" evidence="19">
    <location>
        <begin position="626"/>
        <end position="639"/>
    </location>
</feature>
<feature type="compositionally biased region" description="Basic and acidic residues" evidence="19">
    <location>
        <begin position="195"/>
        <end position="204"/>
    </location>
</feature>
<dbReference type="GO" id="GO:0003677">
    <property type="term" value="F:DNA binding"/>
    <property type="evidence" value="ECO:0007669"/>
    <property type="project" value="UniProtKB-KW"/>
</dbReference>
<feature type="compositionally biased region" description="Low complexity" evidence="19">
    <location>
        <begin position="1243"/>
        <end position="1252"/>
    </location>
</feature>
<dbReference type="GO" id="GO:0016604">
    <property type="term" value="C:nuclear body"/>
    <property type="evidence" value="ECO:0007669"/>
    <property type="project" value="UniProtKB-ARBA"/>
</dbReference>
<feature type="compositionally biased region" description="Basic and acidic residues" evidence="19">
    <location>
        <begin position="346"/>
        <end position="356"/>
    </location>
</feature>
<dbReference type="CDD" id="cd17724">
    <property type="entry name" value="BRCT_p53bp1_rpt2"/>
    <property type="match status" value="1"/>
</dbReference>
<feature type="compositionally biased region" description="Low complexity" evidence="19">
    <location>
        <begin position="593"/>
        <end position="603"/>
    </location>
</feature>
<dbReference type="GO" id="GO:0035861">
    <property type="term" value="C:site of double-strand break"/>
    <property type="evidence" value="ECO:0007669"/>
    <property type="project" value="UniProtKB-ARBA"/>
</dbReference>
<evidence type="ECO:0000256" key="10">
    <source>
        <dbReference type="ARBA" id="ARBA00022843"/>
    </source>
</evidence>
<dbReference type="InterPro" id="IPR047250">
    <property type="entry name" value="BRCT_p53bp1-like_rpt2"/>
</dbReference>
<feature type="compositionally biased region" description="Low complexity" evidence="19">
    <location>
        <begin position="1099"/>
        <end position="1120"/>
    </location>
</feature>
<keyword evidence="8" id="KW-0227">DNA damage</keyword>
<gene>
    <name evidence="21" type="primary">TP53BP1</name>
    <name evidence="21" type="synonym">tp53bp1</name>
</gene>
<evidence type="ECO:0000313" key="22">
    <source>
        <dbReference type="Proteomes" id="UP000472265"/>
    </source>
</evidence>
<keyword evidence="11" id="KW-0805">Transcription regulation</keyword>
<feature type="compositionally biased region" description="Acidic residues" evidence="19">
    <location>
        <begin position="640"/>
        <end position="656"/>
    </location>
</feature>
<keyword evidence="7" id="KW-0677">Repeat</keyword>
<feature type="domain" description="BRCT" evidence="20">
    <location>
        <begin position="1482"/>
        <end position="1601"/>
    </location>
</feature>
<dbReference type="Gene3D" id="3.40.50.10190">
    <property type="entry name" value="BRCT domain"/>
    <property type="match status" value="2"/>
</dbReference>
<feature type="domain" description="BRCT" evidence="20">
    <location>
        <begin position="1616"/>
        <end position="1713"/>
    </location>
</feature>
<dbReference type="CDD" id="cd20383">
    <property type="entry name" value="Tudor_53BP1"/>
    <property type="match status" value="1"/>
</dbReference>
<dbReference type="GO" id="GO:2000042">
    <property type="term" value="P:negative regulation of double-strand break repair via homologous recombination"/>
    <property type="evidence" value="ECO:0007669"/>
    <property type="project" value="UniProtKB-ARBA"/>
</dbReference>
<accession>A0A671WCW3</accession>
<evidence type="ECO:0000256" key="1">
    <source>
        <dbReference type="ARBA" id="ARBA00004123"/>
    </source>
</evidence>
<dbReference type="CDD" id="cd17745">
    <property type="entry name" value="BRCT_p53bp1_rpt1"/>
    <property type="match status" value="1"/>
</dbReference>
<evidence type="ECO:0000256" key="4">
    <source>
        <dbReference type="ARBA" id="ARBA00022481"/>
    </source>
</evidence>
<dbReference type="GO" id="GO:0045944">
    <property type="term" value="P:positive regulation of transcription by RNA polymerase II"/>
    <property type="evidence" value="ECO:0007669"/>
    <property type="project" value="TreeGrafter"/>
</dbReference>
<dbReference type="InterPro" id="IPR001357">
    <property type="entry name" value="BRCT_dom"/>
</dbReference>
<sequence length="1720" mass="185796">MDPGGSELDSSLPQPENPCLIVEDSQPDSVALEDDPESSYRALLARRLSSLQPTARSPVLELISSPLGSRNSQTDSQSESSQSNNQADPGILMAADPSSAFQEESQVLNICPPPNKKKCSPEDTDMESGADSTTHCIQSEEGNSQFGFLELSQSQDLRGEVVNSREEEEDDSVPQPDSERRTKLAAEQTVSPRTSESRDNKAVRSEVSSSSSLESPGQSGRQLSVQALLHSQVLQASSEQDQQDCEILSSQEDMFDTDKTGAAVDSTVSEPEQQAPPTSTPANTLRLLHLSGQETLVQESLSQSSVDYVAPTPDNFSNTPLIVPSSPTEAENEHGADEPMDTSLPPEDRAGEKEEPMDTEAASKPHPSASTPVSQNSPGFVLERTLSIPSQPEFSHDVFVPTQSQEAPQQSEKKTETQSQRLDSAPFTLPLQLSVNTESSSPAQQASQHQEEDSQATQIEDLEEPPGADTSDSVTSRGDQRSKSNGVPSESQTATSSKPSTSSETPKHRSECAKDEQSKTDLSQKSDAHKKTSLNVQNVNVKDRKEASSADVVSCSQPKFDSSDVTVNSCVQETPSDTTPCSLPSQSTISQTSAVDVVKSSVDSRAKSQSVESSSQRCGAVGNSQRVKDMKDERQQGEAEREEEEVMEEEEEEEESTVGGRASGMALVLSQSQLLSPEPMEEDSEDRGEDSVIVVTDSERDSQILQKDVTPQSKTNSSQPIRDKVSASTNGHESQAQVKKAHVDSDRLSQTEKAGPEPEGLKDKSLSDSSGEISFHFTLPKEGELIGPVVGATPPLINQLKQTLRHSTPIEITSFNDKSNVASDVSADVAMAASAITSGDSGEDTVEKGDGKLSLRMKLVTPVEEGSSERFSLQKPTLSGEVGSGVKATTVAKAVTSPSVFSRVRQVHRQQDAEDDTTPVRGDLFASPQRSSQTSSLGCNSLPNSQSEPSQKEALATSQENPKDPPGPAEQSQGGRGPPEAPEQPNTIRTEARQRVSQQVFDNSISSSPSKGERESPSFRRNTGPSHRRHVRTIQEVRTTITRIITDVYYEDGKEVDRKVVEESEEPVVDCQVLDSDISPCRTGSSSVTSGDLADISSLSSKASSLQHSSGGTSGSMSLGRPDFIMPPSRGAKSISPRRGGGHQQRGHRGHRAGSVFAMDRGFGTPGSRAFVPLSPRGRARRGRPPSRSPMSRRGGGGGGSLQRLGGGPPHYSSEDEPFTRMLPPRLPTSPTDAELPSHSDSLRSSSEETSSAGSSFVGLRVVAKWSSNGYFYSGRIIKDAGEGRFRLRFDDGYECEVAGKDILLCDPIPLETEVTALLEDEYFSIGVVRGHKTEGQDLFYNVEKDGQKQWYNRTAVILSLEQGNKLREQHSLGPYEPSTPLTKASDISLDNLVEGKRRRRGGPGGENTPNRGSSSSPRTPGTSSKRKLMSSEDDRTPAKRGRRGPGARAAQRVGVCNTSGSGTDLPGPSGDVAETHGPRPQNTSLFMGFAFMLTASSECDRLTNKLSSDEEDDGEDYVQTGPYNKTYTESQLQAGGGFILPDFNEEQCKAAYQSLLIADQHCRTRKYLLCLSSGVPCVSHMWVRDCCKDNKLLNYRNYLLPAGVGPDDAIVEWHPRCSPFKALRVLLVFEKPVELWAQLITLGGGSSVRQFQTDKDSSDIPAGKYDVVVTDRACPPLVEKNVTSQEVPLVSPEWLIQSVIRGECLGFHSKPQYRHDYSS</sequence>
<feature type="compositionally biased region" description="Polar residues" evidence="19">
    <location>
        <begin position="609"/>
        <end position="625"/>
    </location>
</feature>
<dbReference type="InterPro" id="IPR036420">
    <property type="entry name" value="BRCT_dom_sf"/>
</dbReference>
<feature type="region of interest" description="Disordered" evidence="19">
    <location>
        <begin position="296"/>
        <end position="774"/>
    </location>
</feature>
<evidence type="ECO:0000256" key="11">
    <source>
        <dbReference type="ARBA" id="ARBA00023015"/>
    </source>
</evidence>
<keyword evidence="3" id="KW-0158">Chromosome</keyword>
<feature type="compositionally biased region" description="Polar residues" evidence="19">
    <location>
        <begin position="99"/>
        <end position="108"/>
    </location>
</feature>
<dbReference type="GO" id="GO:0006303">
    <property type="term" value="P:double-strand break repair via nonhomologous end joining"/>
    <property type="evidence" value="ECO:0007669"/>
    <property type="project" value="UniProtKB-ARBA"/>
</dbReference>
<feature type="compositionally biased region" description="Basic and acidic residues" evidence="19">
    <location>
        <begin position="505"/>
        <end position="530"/>
    </location>
</feature>
<dbReference type="InterPro" id="IPR047252">
    <property type="entry name" value="TP53BP1-like"/>
</dbReference>
<feature type="region of interest" description="Disordered" evidence="19">
    <location>
        <begin position="1099"/>
        <end position="1252"/>
    </location>
</feature>
<dbReference type="GO" id="GO:0042393">
    <property type="term" value="F:histone binding"/>
    <property type="evidence" value="ECO:0007669"/>
    <property type="project" value="TreeGrafter"/>
</dbReference>
<dbReference type="Pfam" id="PF09038">
    <property type="entry name" value="53-BP1_Tudor"/>
    <property type="match status" value="1"/>
</dbReference>
<dbReference type="GO" id="GO:0045830">
    <property type="term" value="P:positive regulation of isotype switching"/>
    <property type="evidence" value="ECO:0007669"/>
    <property type="project" value="UniProtKB-ARBA"/>
</dbReference>
<evidence type="ECO:0000256" key="16">
    <source>
        <dbReference type="ARBA" id="ARBA00023242"/>
    </source>
</evidence>
<keyword evidence="9" id="KW-0995">Kinetochore</keyword>
<reference evidence="21" key="1">
    <citation type="submission" date="2021-04" db="EMBL/GenBank/DDBJ databases">
        <authorList>
            <consortium name="Wellcome Sanger Institute Data Sharing"/>
        </authorList>
    </citation>
    <scope>NUCLEOTIDE SEQUENCE [LARGE SCALE GENOMIC DNA]</scope>
</reference>
<feature type="compositionally biased region" description="Polar residues" evidence="19">
    <location>
        <begin position="984"/>
        <end position="1010"/>
    </location>
</feature>
<feature type="compositionally biased region" description="Polar residues" evidence="19">
    <location>
        <begin position="314"/>
        <end position="329"/>
    </location>
</feature>
<dbReference type="SUPFAM" id="SSF63748">
    <property type="entry name" value="Tudor/PWWP/MBT"/>
    <property type="match status" value="2"/>
</dbReference>
<feature type="compositionally biased region" description="Low complexity" evidence="19">
    <location>
        <begin position="39"/>
        <end position="51"/>
    </location>
</feature>
<evidence type="ECO:0000256" key="7">
    <source>
        <dbReference type="ARBA" id="ARBA00022737"/>
    </source>
</evidence>
<name>A0A671WCW3_SPAAU</name>
<feature type="compositionally biased region" description="Polar residues" evidence="19">
    <location>
        <begin position="266"/>
        <end position="283"/>
    </location>
</feature>
<evidence type="ECO:0000256" key="5">
    <source>
        <dbReference type="ARBA" id="ARBA00022499"/>
    </source>
</evidence>
<evidence type="ECO:0000313" key="21">
    <source>
        <dbReference type="Ensembl" id="ENSSAUP00010036878.1"/>
    </source>
</evidence>
<evidence type="ECO:0000256" key="15">
    <source>
        <dbReference type="ARBA" id="ARBA00023204"/>
    </source>
</evidence>
<dbReference type="InterPro" id="IPR015125">
    <property type="entry name" value="53-BP1_Tudor"/>
</dbReference>
<reference evidence="21" key="2">
    <citation type="submission" date="2025-08" db="UniProtKB">
        <authorList>
            <consortium name="Ensembl"/>
        </authorList>
    </citation>
    <scope>IDENTIFICATION</scope>
</reference>
<dbReference type="InParanoid" id="A0A671WCW3"/>
<feature type="compositionally biased region" description="Polar residues" evidence="19">
    <location>
        <begin position="296"/>
        <end position="306"/>
    </location>
</feature>
<dbReference type="Proteomes" id="UP000472265">
    <property type="component" value="Chromosome 4"/>
</dbReference>
<dbReference type="GeneTree" id="ENSGT00390000011891"/>
<comment type="subcellular location">
    <subcellularLocation>
        <location evidence="2">Chromosome</location>
        <location evidence="2">Centromere</location>
        <location evidence="2">Kinetochore</location>
    </subcellularLocation>
    <subcellularLocation>
        <location evidence="1">Nucleus</location>
    </subcellularLocation>
</comment>
<feature type="compositionally biased region" description="Polar residues" evidence="19">
    <location>
        <begin position="470"/>
        <end position="490"/>
    </location>
</feature>
<dbReference type="FunFam" id="3.40.50.10190:FF:000003">
    <property type="entry name" value="Tumor suppressor p53-binding protein 1"/>
    <property type="match status" value="1"/>
</dbReference>
<proteinExistence type="predicted"/>
<evidence type="ECO:0000256" key="9">
    <source>
        <dbReference type="ARBA" id="ARBA00022838"/>
    </source>
</evidence>
<dbReference type="Ensembl" id="ENSSAUT00010038823.1">
    <property type="protein sequence ID" value="ENSSAUP00010036878.1"/>
    <property type="gene ID" value="ENSSAUG00010015558.1"/>
</dbReference>